<dbReference type="InterPro" id="IPR007184">
    <property type="entry name" value="Mannoside_phosphorylase"/>
</dbReference>
<feature type="non-terminal residue" evidence="3">
    <location>
        <position position="1"/>
    </location>
</feature>
<gene>
    <name evidence="3" type="ORF">S01H1_72817</name>
</gene>
<evidence type="ECO:0000313" key="3">
    <source>
        <dbReference type="EMBL" id="GAG38290.1"/>
    </source>
</evidence>
<name>X0X5H9_9ZZZZ</name>
<dbReference type="GO" id="GO:0016757">
    <property type="term" value="F:glycosyltransferase activity"/>
    <property type="evidence" value="ECO:0007669"/>
    <property type="project" value="UniProtKB-KW"/>
</dbReference>
<dbReference type="AlphaFoldDB" id="X0X5H9"/>
<evidence type="ECO:0000256" key="1">
    <source>
        <dbReference type="ARBA" id="ARBA00022676"/>
    </source>
</evidence>
<comment type="caution">
    <text evidence="3">The sequence shown here is derived from an EMBL/GenBank/DDBJ whole genome shotgun (WGS) entry which is preliminary data.</text>
</comment>
<dbReference type="Pfam" id="PF04041">
    <property type="entry name" value="Glyco_hydro_130"/>
    <property type="match status" value="1"/>
</dbReference>
<dbReference type="InterPro" id="IPR023296">
    <property type="entry name" value="Glyco_hydro_beta-prop_sf"/>
</dbReference>
<keyword evidence="2" id="KW-0808">Transferase</keyword>
<organism evidence="3">
    <name type="scientific">marine sediment metagenome</name>
    <dbReference type="NCBI Taxonomy" id="412755"/>
    <lineage>
        <taxon>unclassified sequences</taxon>
        <taxon>metagenomes</taxon>
        <taxon>ecological metagenomes</taxon>
    </lineage>
</organism>
<sequence>PNKDASLFPEKVKGKYVMFHRREPDIWIAYSSDLKTWYNHKIIMRPLPDSVWEYNKIGIAGPPIKTEQGWFLIYHGTSKEKGYCLGAALLDLDNPSQVLARQIEPILEPQLDWEVNGYIPRVVFSCGQAEMGDRILVYYGGADTVIGVAELDKKDIKFD</sequence>
<dbReference type="SUPFAM" id="SSF75005">
    <property type="entry name" value="Arabinanase/levansucrase/invertase"/>
    <property type="match status" value="1"/>
</dbReference>
<dbReference type="Gene3D" id="2.115.10.20">
    <property type="entry name" value="Glycosyl hydrolase domain, family 43"/>
    <property type="match status" value="1"/>
</dbReference>
<dbReference type="EMBL" id="BARS01048603">
    <property type="protein sequence ID" value="GAG38290.1"/>
    <property type="molecule type" value="Genomic_DNA"/>
</dbReference>
<evidence type="ECO:0000256" key="2">
    <source>
        <dbReference type="ARBA" id="ARBA00022679"/>
    </source>
</evidence>
<protein>
    <recommendedName>
        <fullName evidence="4">Glycosidase</fullName>
    </recommendedName>
</protein>
<proteinExistence type="predicted"/>
<accession>X0X5H9</accession>
<dbReference type="PANTHER" id="PTHR34106:SF5">
    <property type="entry name" value="GLYCOSIDASE"/>
    <property type="match status" value="1"/>
</dbReference>
<dbReference type="PANTHER" id="PTHR34106">
    <property type="entry name" value="GLYCOSIDASE"/>
    <property type="match status" value="1"/>
</dbReference>
<reference evidence="3" key="1">
    <citation type="journal article" date="2014" name="Front. Microbiol.">
        <title>High frequency of phylogenetically diverse reductive dehalogenase-homologous genes in deep subseafloor sedimentary metagenomes.</title>
        <authorList>
            <person name="Kawai M."/>
            <person name="Futagami T."/>
            <person name="Toyoda A."/>
            <person name="Takaki Y."/>
            <person name="Nishi S."/>
            <person name="Hori S."/>
            <person name="Arai W."/>
            <person name="Tsubouchi T."/>
            <person name="Morono Y."/>
            <person name="Uchiyama I."/>
            <person name="Ito T."/>
            <person name="Fujiyama A."/>
            <person name="Inagaki F."/>
            <person name="Takami H."/>
        </authorList>
    </citation>
    <scope>NUCLEOTIDE SEQUENCE</scope>
    <source>
        <strain evidence="3">Expedition CK06-06</strain>
    </source>
</reference>
<evidence type="ECO:0008006" key="4">
    <source>
        <dbReference type="Google" id="ProtNLM"/>
    </source>
</evidence>
<keyword evidence="1" id="KW-0328">Glycosyltransferase</keyword>